<evidence type="ECO:0008006" key="3">
    <source>
        <dbReference type="Google" id="ProtNLM"/>
    </source>
</evidence>
<dbReference type="Proteomes" id="UP001602245">
    <property type="component" value="Unassembled WGS sequence"/>
</dbReference>
<dbReference type="RefSeq" id="WP_211216723.1">
    <property type="nucleotide sequence ID" value="NZ_JBIAZU010000009.1"/>
</dbReference>
<evidence type="ECO:0000313" key="1">
    <source>
        <dbReference type="EMBL" id="MFF5296715.1"/>
    </source>
</evidence>
<sequence length="244" mass="27006">MSRIDQVLDEAFKALGPKPADSAPQATKRKYSEDMSAAIALALGDELRDRGMREARPAGPGEVAGASGAERRLAGGIGAKKVDVTWATEESGLLLGMSVKTISFKDGNTKNYQKNLTNRRGDMLMEAVTLHRRFPYAVLVALLFLDKGARDDGTEKRKSTFENAFPRLRLFTGRSDPAGRDEQFERFYVLLVDANPFKPNLECYHVSDSTTQVNLGDALDEIVELIAERNFDLYEANEGKIRKS</sequence>
<protein>
    <recommendedName>
        <fullName evidence="3">Restriction endonuclease</fullName>
    </recommendedName>
</protein>
<organism evidence="1 2">
    <name type="scientific">Paractinoplanes globisporus</name>
    <dbReference type="NCBI Taxonomy" id="113565"/>
    <lineage>
        <taxon>Bacteria</taxon>
        <taxon>Bacillati</taxon>
        <taxon>Actinomycetota</taxon>
        <taxon>Actinomycetes</taxon>
        <taxon>Micromonosporales</taxon>
        <taxon>Micromonosporaceae</taxon>
        <taxon>Paractinoplanes</taxon>
    </lineage>
</organism>
<gene>
    <name evidence="1" type="ORF">ACFY35_45380</name>
</gene>
<dbReference type="EMBL" id="JBIAZU010000009">
    <property type="protein sequence ID" value="MFF5296715.1"/>
    <property type="molecule type" value="Genomic_DNA"/>
</dbReference>
<proteinExistence type="predicted"/>
<keyword evidence="2" id="KW-1185">Reference proteome</keyword>
<comment type="caution">
    <text evidence="1">The sequence shown here is derived from an EMBL/GenBank/DDBJ whole genome shotgun (WGS) entry which is preliminary data.</text>
</comment>
<reference evidence="1 2" key="1">
    <citation type="submission" date="2024-10" db="EMBL/GenBank/DDBJ databases">
        <title>The Natural Products Discovery Center: Release of the First 8490 Sequenced Strains for Exploring Actinobacteria Biosynthetic Diversity.</title>
        <authorList>
            <person name="Kalkreuter E."/>
            <person name="Kautsar S.A."/>
            <person name="Yang D."/>
            <person name="Bader C.D."/>
            <person name="Teijaro C.N."/>
            <person name="Fluegel L."/>
            <person name="Davis C.M."/>
            <person name="Simpson J.R."/>
            <person name="Lauterbach L."/>
            <person name="Steele A.D."/>
            <person name="Gui C."/>
            <person name="Meng S."/>
            <person name="Li G."/>
            <person name="Viehrig K."/>
            <person name="Ye F."/>
            <person name="Su P."/>
            <person name="Kiefer A.F."/>
            <person name="Nichols A."/>
            <person name="Cepeda A.J."/>
            <person name="Yan W."/>
            <person name="Fan B."/>
            <person name="Jiang Y."/>
            <person name="Adhikari A."/>
            <person name="Zheng C.-J."/>
            <person name="Schuster L."/>
            <person name="Cowan T.M."/>
            <person name="Smanski M.J."/>
            <person name="Chevrette M.G."/>
            <person name="De Carvalho L.P.S."/>
            <person name="Shen B."/>
        </authorList>
    </citation>
    <scope>NUCLEOTIDE SEQUENCE [LARGE SCALE GENOMIC DNA]</scope>
    <source>
        <strain evidence="1 2">NPDC000087</strain>
    </source>
</reference>
<evidence type="ECO:0000313" key="2">
    <source>
        <dbReference type="Proteomes" id="UP001602245"/>
    </source>
</evidence>
<name>A0ABW6WVU2_9ACTN</name>
<accession>A0ABW6WVU2</accession>